<evidence type="ECO:0000313" key="3">
    <source>
        <dbReference type="Proteomes" id="UP000061839"/>
    </source>
</evidence>
<reference evidence="2 3" key="1">
    <citation type="journal article" date="2015" name="Genome Announc.">
        <title>Complete Genome Sequencing of Protease-Producing Novel Arthrobacter sp. Strain IHBB 11108 Using PacBio Single-Molecule Real-Time Sequencing Technology.</title>
        <authorList>
            <person name="Kiran S."/>
            <person name="Swarnkar M.K."/>
            <person name="Pal M."/>
            <person name="Thakur R."/>
            <person name="Tewari R."/>
            <person name="Singh A.K."/>
            <person name="Gulati A."/>
        </authorList>
    </citation>
    <scope>NUCLEOTIDE SEQUENCE [LARGE SCALE GENOMIC DNA]</scope>
    <source>
        <strain evidence="2 3">IHBB 11108</strain>
    </source>
</reference>
<dbReference type="KEGG" id="ari:UM93_13995"/>
<dbReference type="OrthoDB" id="3211876at2"/>
<organism evidence="2 3">
    <name type="scientific">Psychromicrobium lacuslunae</name>
    <dbReference type="NCBI Taxonomy" id="1618207"/>
    <lineage>
        <taxon>Bacteria</taxon>
        <taxon>Bacillati</taxon>
        <taxon>Actinomycetota</taxon>
        <taxon>Actinomycetes</taxon>
        <taxon>Micrococcales</taxon>
        <taxon>Micrococcaceae</taxon>
        <taxon>Psychromicrobium</taxon>
    </lineage>
</organism>
<dbReference type="InterPro" id="IPR000835">
    <property type="entry name" value="HTH_MarR-typ"/>
</dbReference>
<dbReference type="AlphaFoldDB" id="A0A0D4C1P1"/>
<dbReference type="SMART" id="SM00347">
    <property type="entry name" value="HTH_MARR"/>
    <property type="match status" value="1"/>
</dbReference>
<evidence type="ECO:0000313" key="2">
    <source>
        <dbReference type="EMBL" id="AJT42325.1"/>
    </source>
</evidence>
<dbReference type="GO" id="GO:0003700">
    <property type="term" value="F:DNA-binding transcription factor activity"/>
    <property type="evidence" value="ECO:0007669"/>
    <property type="project" value="InterPro"/>
</dbReference>
<dbReference type="InterPro" id="IPR036390">
    <property type="entry name" value="WH_DNA-bd_sf"/>
</dbReference>
<gene>
    <name evidence="2" type="ORF">UM93_13995</name>
</gene>
<dbReference type="Proteomes" id="UP000061839">
    <property type="component" value="Chromosome"/>
</dbReference>
<dbReference type="SUPFAM" id="SSF46785">
    <property type="entry name" value="Winged helix' DNA-binding domain"/>
    <property type="match status" value="1"/>
</dbReference>
<accession>A0A0D4C1P1</accession>
<evidence type="ECO:0000259" key="1">
    <source>
        <dbReference type="SMART" id="SM00347"/>
    </source>
</evidence>
<proteinExistence type="predicted"/>
<name>A0A0D4C1P1_9MICC</name>
<protein>
    <submittedName>
        <fullName evidence="2">MarR family transcriptional regulator</fullName>
    </submittedName>
</protein>
<dbReference type="Gene3D" id="1.10.10.10">
    <property type="entry name" value="Winged helix-like DNA-binding domain superfamily/Winged helix DNA-binding domain"/>
    <property type="match status" value="1"/>
</dbReference>
<dbReference type="STRING" id="1618207.UM93_13995"/>
<dbReference type="Pfam" id="PF12802">
    <property type="entry name" value="MarR_2"/>
    <property type="match status" value="1"/>
</dbReference>
<dbReference type="RefSeq" id="WP_045076152.1">
    <property type="nucleotide sequence ID" value="NZ_CP011005.1"/>
</dbReference>
<sequence>MESVDLIGTRLKQVQDALDGGLAEVYAELGLPGFRLRYTPVLQALQAQDGQSIGELATAVGVTHSAMSQTVAALLKDALVLSSQGRDARSRLIRLSDDAKKLMPLLDEEWRSTAIMARQLESEMSFPLSTALDEVLQLLTERPYRERFAAARAQVPARIDESTTR</sequence>
<dbReference type="PATRIC" id="fig|1618207.4.peg.2842"/>
<keyword evidence="3" id="KW-1185">Reference proteome</keyword>
<dbReference type="HOGENOM" id="CLU_122336_0_0_11"/>
<dbReference type="EMBL" id="CP011005">
    <property type="protein sequence ID" value="AJT42325.1"/>
    <property type="molecule type" value="Genomic_DNA"/>
</dbReference>
<dbReference type="InterPro" id="IPR036388">
    <property type="entry name" value="WH-like_DNA-bd_sf"/>
</dbReference>
<feature type="domain" description="HTH marR-type" evidence="1">
    <location>
        <begin position="24"/>
        <end position="125"/>
    </location>
</feature>